<reference evidence="2 3" key="1">
    <citation type="submission" date="2012-11" db="EMBL/GenBank/DDBJ databases">
        <authorList>
            <person name="Weinstock G."/>
            <person name="Sodergren E."/>
            <person name="Lobos E.A."/>
            <person name="Fulton L."/>
            <person name="Fulton R."/>
            <person name="Courtney L."/>
            <person name="Fronick C."/>
            <person name="O'Laughlin M."/>
            <person name="Godfrey J."/>
            <person name="Wilson R.M."/>
            <person name="Miner T."/>
            <person name="Farmer C."/>
            <person name="Delehaunty K."/>
            <person name="Cordes M."/>
            <person name="Minx P."/>
            <person name="Tomlinson C."/>
            <person name="Chen J."/>
            <person name="Wollam A."/>
            <person name="Pepin K.H."/>
            <person name="Bhonagiri V."/>
            <person name="Zhang X."/>
            <person name="Suruliraj S."/>
            <person name="Antonio M."/>
            <person name="Secka O."/>
            <person name="Thomas J."/>
            <person name="Warren W."/>
            <person name="Mitreva M."/>
            <person name="Mardis E.R."/>
            <person name="Wilson R.K."/>
        </authorList>
    </citation>
    <scope>NUCLEOTIDE SEQUENCE [LARGE SCALE GENOMIC DNA]</scope>
    <source>
        <strain evidence="2 3">GAM120Ai</strain>
    </source>
</reference>
<name>A0AAV3IGT9_HELPX</name>
<protein>
    <submittedName>
        <fullName evidence="2">Uncharacterized protein</fullName>
    </submittedName>
</protein>
<feature type="transmembrane region" description="Helical" evidence="1">
    <location>
        <begin position="23"/>
        <end position="41"/>
    </location>
</feature>
<evidence type="ECO:0000313" key="2">
    <source>
        <dbReference type="EMBL" id="EMG96704.1"/>
    </source>
</evidence>
<gene>
    <name evidence="2" type="ORF">HMPREF1401_00429</name>
</gene>
<comment type="caution">
    <text evidence="2">The sequence shown here is derived from an EMBL/GenBank/DDBJ whole genome shotgun (WGS) entry which is preliminary data.</text>
</comment>
<evidence type="ECO:0000256" key="1">
    <source>
        <dbReference type="SAM" id="Phobius"/>
    </source>
</evidence>
<sequence length="42" mass="4937">MFKTWIKSIENLKNKKVLFSSKWVTKTFYGGYSVFLALVVSF</sequence>
<keyword evidence="1" id="KW-0472">Membrane</keyword>
<proteinExistence type="predicted"/>
<keyword evidence="1" id="KW-1133">Transmembrane helix</keyword>
<dbReference type="EMBL" id="APDF01000014">
    <property type="protein sequence ID" value="EMG96704.1"/>
    <property type="molecule type" value="Genomic_DNA"/>
</dbReference>
<keyword evidence="1" id="KW-0812">Transmembrane</keyword>
<organism evidence="2 3">
    <name type="scientific">Helicobacter pylori GAM120Ai</name>
    <dbReference type="NCBI Taxonomy" id="1159029"/>
    <lineage>
        <taxon>Bacteria</taxon>
        <taxon>Pseudomonadati</taxon>
        <taxon>Campylobacterota</taxon>
        <taxon>Epsilonproteobacteria</taxon>
        <taxon>Campylobacterales</taxon>
        <taxon>Helicobacteraceae</taxon>
        <taxon>Helicobacter</taxon>
    </lineage>
</organism>
<dbReference type="AlphaFoldDB" id="A0AAV3IGT9"/>
<evidence type="ECO:0000313" key="3">
    <source>
        <dbReference type="Proteomes" id="UP000012012"/>
    </source>
</evidence>
<accession>A0AAV3IGT9</accession>
<dbReference type="Proteomes" id="UP000012012">
    <property type="component" value="Unassembled WGS sequence"/>
</dbReference>